<dbReference type="GO" id="GO:0016787">
    <property type="term" value="F:hydrolase activity"/>
    <property type="evidence" value="ECO:0007669"/>
    <property type="project" value="UniProtKB-KW"/>
</dbReference>
<dbReference type="PANTHER" id="PTHR43046">
    <property type="entry name" value="GDP-MANNOSE MANNOSYL HYDROLASE"/>
    <property type="match status" value="1"/>
</dbReference>
<sequence length="211" mass="23112">MPSPDDAGDLPWPVPTLAADGRDPLRVPPNWTQLLDASEWHLNAAGLPFRQAARVIALRRVPRPAILLVVGHDFGDTTHSWGFTPGGGLLSGETPIGGARRELAEETGITLAEAALTGPVVERKALFTFNQVTCRQDELFYLTHLEAGVGVCRSGWTDTEQQVLDSLRWWELDELDAAVAAGMTVYPHILPALARELLDGWDGRVRHVVER</sequence>
<name>A0A1L7RJZ0_9ACTO</name>
<dbReference type="SUPFAM" id="SSF55811">
    <property type="entry name" value="Nudix"/>
    <property type="match status" value="1"/>
</dbReference>
<dbReference type="InterPro" id="IPR000086">
    <property type="entry name" value="NUDIX_hydrolase_dom"/>
</dbReference>
<feature type="region of interest" description="Disordered" evidence="4">
    <location>
        <begin position="1"/>
        <end position="25"/>
    </location>
</feature>
<dbReference type="CDD" id="cd04685">
    <property type="entry name" value="NUDIX_Hydrolase"/>
    <property type="match status" value="1"/>
</dbReference>
<accession>A0A1L7RJZ0</accession>
<gene>
    <name evidence="6" type="ORF">AAM4_2474</name>
</gene>
<dbReference type="AlphaFoldDB" id="A0A1L7RJZ0"/>
<protein>
    <submittedName>
        <fullName evidence="6">NUDIX hydrolase</fullName>
    </submittedName>
</protein>
<evidence type="ECO:0000256" key="2">
    <source>
        <dbReference type="ARBA" id="ARBA00022801"/>
    </source>
</evidence>
<dbReference type="Pfam" id="PF00293">
    <property type="entry name" value="NUDIX"/>
    <property type="match status" value="1"/>
</dbReference>
<keyword evidence="3" id="KW-0460">Magnesium</keyword>
<organism evidence="6">
    <name type="scientific">Actinomyces succiniciruminis</name>
    <dbReference type="NCBI Taxonomy" id="1522002"/>
    <lineage>
        <taxon>Bacteria</taxon>
        <taxon>Bacillati</taxon>
        <taxon>Actinomycetota</taxon>
        <taxon>Actinomycetes</taxon>
        <taxon>Actinomycetales</taxon>
        <taxon>Actinomycetaceae</taxon>
        <taxon>Actinomyces</taxon>
    </lineage>
</organism>
<comment type="cofactor">
    <cofactor evidence="1">
        <name>Mg(2+)</name>
        <dbReference type="ChEBI" id="CHEBI:18420"/>
    </cofactor>
</comment>
<dbReference type="PROSITE" id="PS51462">
    <property type="entry name" value="NUDIX"/>
    <property type="match status" value="1"/>
</dbReference>
<evidence type="ECO:0000259" key="5">
    <source>
        <dbReference type="PROSITE" id="PS51462"/>
    </source>
</evidence>
<dbReference type="InterPro" id="IPR020084">
    <property type="entry name" value="NUDIX_hydrolase_CS"/>
</dbReference>
<evidence type="ECO:0000256" key="1">
    <source>
        <dbReference type="ARBA" id="ARBA00001946"/>
    </source>
</evidence>
<reference evidence="6" key="1">
    <citation type="submission" date="2014-07" db="EMBL/GenBank/DDBJ databases">
        <authorList>
            <person name="Zhang J.E."/>
            <person name="Yang H."/>
            <person name="Guo J."/>
            <person name="Deng Z."/>
            <person name="Luo H."/>
            <person name="Luo M."/>
            <person name="Zhao B."/>
        </authorList>
    </citation>
    <scope>NUCLEOTIDE SEQUENCE</scope>
    <source>
        <strain evidence="6">AM4</strain>
    </source>
</reference>
<evidence type="ECO:0000256" key="4">
    <source>
        <dbReference type="SAM" id="MobiDB-lite"/>
    </source>
</evidence>
<dbReference type="EMBL" id="LK995540">
    <property type="protein sequence ID" value="CED92306.1"/>
    <property type="molecule type" value="Genomic_DNA"/>
</dbReference>
<evidence type="ECO:0000313" key="6">
    <source>
        <dbReference type="EMBL" id="CED92306.1"/>
    </source>
</evidence>
<keyword evidence="2 6" id="KW-0378">Hydrolase</keyword>
<evidence type="ECO:0000256" key="3">
    <source>
        <dbReference type="ARBA" id="ARBA00022842"/>
    </source>
</evidence>
<proteinExistence type="predicted"/>
<dbReference type="PROSITE" id="PS00893">
    <property type="entry name" value="NUDIX_BOX"/>
    <property type="match status" value="1"/>
</dbReference>
<feature type="domain" description="Nudix hydrolase" evidence="5">
    <location>
        <begin position="39"/>
        <end position="197"/>
    </location>
</feature>
<dbReference type="RefSeq" id="WP_210581695.1">
    <property type="nucleotide sequence ID" value="NZ_LK995540.1"/>
</dbReference>
<dbReference type="Gene3D" id="3.90.79.10">
    <property type="entry name" value="Nucleoside Triphosphate Pyrophosphohydrolase"/>
    <property type="match status" value="1"/>
</dbReference>
<dbReference type="PANTHER" id="PTHR43046:SF12">
    <property type="entry name" value="GDP-MANNOSE MANNOSYL HYDROLASE"/>
    <property type="match status" value="1"/>
</dbReference>
<dbReference type="InterPro" id="IPR015797">
    <property type="entry name" value="NUDIX_hydrolase-like_dom_sf"/>
</dbReference>